<dbReference type="Pfam" id="PF12796">
    <property type="entry name" value="Ank_2"/>
    <property type="match status" value="1"/>
</dbReference>
<accession>A0AAD6ECG2</accession>
<comment type="caution">
    <text evidence="4">The sequence shown here is derived from an EMBL/GenBank/DDBJ whole genome shotgun (WGS) entry which is preliminary data.</text>
</comment>
<keyword evidence="5" id="KW-1185">Reference proteome</keyword>
<keyword evidence="1" id="KW-0677">Repeat</keyword>
<name>A0AAD6ECG2_9EURO</name>
<evidence type="ECO:0000256" key="2">
    <source>
        <dbReference type="ARBA" id="ARBA00023043"/>
    </source>
</evidence>
<reference evidence="4" key="1">
    <citation type="journal article" date="2023" name="IMA Fungus">
        <title>Comparative genomic study of the Penicillium genus elucidates a diverse pangenome and 15 lateral gene transfer events.</title>
        <authorList>
            <person name="Petersen C."/>
            <person name="Sorensen T."/>
            <person name="Nielsen M.R."/>
            <person name="Sondergaard T.E."/>
            <person name="Sorensen J.L."/>
            <person name="Fitzpatrick D.A."/>
            <person name="Frisvad J.C."/>
            <person name="Nielsen K.L."/>
        </authorList>
    </citation>
    <scope>NUCLEOTIDE SEQUENCE</scope>
    <source>
        <strain evidence="4">IBT 12815</strain>
    </source>
</reference>
<dbReference type="GeneID" id="81586364"/>
<dbReference type="Proteomes" id="UP001213799">
    <property type="component" value="Unassembled WGS sequence"/>
</dbReference>
<dbReference type="PROSITE" id="PS50297">
    <property type="entry name" value="ANK_REP_REGION"/>
    <property type="match status" value="1"/>
</dbReference>
<dbReference type="SMART" id="SM00248">
    <property type="entry name" value="ANK"/>
    <property type="match status" value="3"/>
</dbReference>
<organism evidence="4 5">
    <name type="scientific">Penicillium hordei</name>
    <dbReference type="NCBI Taxonomy" id="40994"/>
    <lineage>
        <taxon>Eukaryota</taxon>
        <taxon>Fungi</taxon>
        <taxon>Dikarya</taxon>
        <taxon>Ascomycota</taxon>
        <taxon>Pezizomycotina</taxon>
        <taxon>Eurotiomycetes</taxon>
        <taxon>Eurotiomycetidae</taxon>
        <taxon>Eurotiales</taxon>
        <taxon>Aspergillaceae</taxon>
        <taxon>Penicillium</taxon>
    </lineage>
</organism>
<dbReference type="PROSITE" id="PS50088">
    <property type="entry name" value="ANK_REPEAT"/>
    <property type="match status" value="1"/>
</dbReference>
<protein>
    <submittedName>
        <fullName evidence="4">Ankyrin repeat-containing domain protein</fullName>
    </submittedName>
</protein>
<dbReference type="Gene3D" id="1.25.40.20">
    <property type="entry name" value="Ankyrin repeat-containing domain"/>
    <property type="match status" value="1"/>
</dbReference>
<reference evidence="4" key="2">
    <citation type="submission" date="2023-01" db="EMBL/GenBank/DDBJ databases">
        <authorList>
            <person name="Petersen C."/>
        </authorList>
    </citation>
    <scope>NUCLEOTIDE SEQUENCE</scope>
    <source>
        <strain evidence="4">IBT 12815</strain>
    </source>
</reference>
<sequence length="137" mass="15061">MSNSHPPSPLQAAIEGDHPDVAMQLLRCGMRLDVNARTYLGESALSLAAYEGYLSVVERLLQEGRVDPNDVDKMGCNAFWWAARAGQARVVERPLKNNRVLTQLKDENGMDALDAASHHNRVMGNFGADWALRSAVT</sequence>
<evidence type="ECO:0000256" key="3">
    <source>
        <dbReference type="PROSITE-ProRule" id="PRU00023"/>
    </source>
</evidence>
<dbReference type="EMBL" id="JAQJAE010000002">
    <property type="protein sequence ID" value="KAJ5608446.1"/>
    <property type="molecule type" value="Genomic_DNA"/>
</dbReference>
<dbReference type="AlphaFoldDB" id="A0AAD6ECG2"/>
<dbReference type="RefSeq" id="XP_056755870.1">
    <property type="nucleotide sequence ID" value="XM_056896122.1"/>
</dbReference>
<dbReference type="InterPro" id="IPR002110">
    <property type="entry name" value="Ankyrin_rpt"/>
</dbReference>
<feature type="repeat" description="ANK" evidence="3">
    <location>
        <begin position="40"/>
        <end position="64"/>
    </location>
</feature>
<dbReference type="PANTHER" id="PTHR24198">
    <property type="entry name" value="ANKYRIN REPEAT AND PROTEIN KINASE DOMAIN-CONTAINING PROTEIN"/>
    <property type="match status" value="1"/>
</dbReference>
<dbReference type="SUPFAM" id="SSF48403">
    <property type="entry name" value="Ankyrin repeat"/>
    <property type="match status" value="1"/>
</dbReference>
<evidence type="ECO:0000256" key="1">
    <source>
        <dbReference type="ARBA" id="ARBA00022737"/>
    </source>
</evidence>
<dbReference type="InterPro" id="IPR036770">
    <property type="entry name" value="Ankyrin_rpt-contain_sf"/>
</dbReference>
<keyword evidence="2 3" id="KW-0040">ANK repeat</keyword>
<evidence type="ECO:0000313" key="4">
    <source>
        <dbReference type="EMBL" id="KAJ5608446.1"/>
    </source>
</evidence>
<evidence type="ECO:0000313" key="5">
    <source>
        <dbReference type="Proteomes" id="UP001213799"/>
    </source>
</evidence>
<gene>
    <name evidence="4" type="ORF">N7537_005065</name>
</gene>
<proteinExistence type="predicted"/>
<dbReference type="PANTHER" id="PTHR24198:SF194">
    <property type="entry name" value="INVERSIN-A"/>
    <property type="match status" value="1"/>
</dbReference>